<feature type="domain" description="AB hydrolase-1" evidence="1">
    <location>
        <begin position="48"/>
        <end position="224"/>
    </location>
</feature>
<dbReference type="Proteomes" id="UP000192330">
    <property type="component" value="Unassembled WGS sequence"/>
</dbReference>
<dbReference type="InterPro" id="IPR033124">
    <property type="entry name" value="Ser_caboxypep_his_AS"/>
</dbReference>
<dbReference type="Pfam" id="PF12697">
    <property type="entry name" value="Abhydrolase_6"/>
    <property type="match status" value="1"/>
</dbReference>
<organism evidence="2 3">
    <name type="scientific">Primorskyibacter flagellatus</name>
    <dbReference type="NCBI Taxonomy" id="1387277"/>
    <lineage>
        <taxon>Bacteria</taxon>
        <taxon>Pseudomonadati</taxon>
        <taxon>Pseudomonadota</taxon>
        <taxon>Alphaproteobacteria</taxon>
        <taxon>Rhodobacterales</taxon>
        <taxon>Roseobacteraceae</taxon>
        <taxon>Primorskyibacter</taxon>
    </lineage>
</organism>
<protein>
    <submittedName>
        <fullName evidence="2">Pimeloyl-ACP methyl ester carboxylesterase</fullName>
    </submittedName>
</protein>
<proteinExistence type="predicted"/>
<dbReference type="PANTHER" id="PTHR43798">
    <property type="entry name" value="MONOACYLGLYCEROL LIPASE"/>
    <property type="match status" value="1"/>
</dbReference>
<evidence type="ECO:0000259" key="1">
    <source>
        <dbReference type="Pfam" id="PF12697"/>
    </source>
</evidence>
<dbReference type="GO" id="GO:0004185">
    <property type="term" value="F:serine-type carboxypeptidase activity"/>
    <property type="evidence" value="ECO:0007669"/>
    <property type="project" value="InterPro"/>
</dbReference>
<evidence type="ECO:0000313" key="3">
    <source>
        <dbReference type="Proteomes" id="UP000192330"/>
    </source>
</evidence>
<reference evidence="2 3" key="1">
    <citation type="submission" date="2017-04" db="EMBL/GenBank/DDBJ databases">
        <authorList>
            <person name="Afonso C.L."/>
            <person name="Miller P.J."/>
            <person name="Scott M.A."/>
            <person name="Spackman E."/>
            <person name="Goraichik I."/>
            <person name="Dimitrov K.M."/>
            <person name="Suarez D.L."/>
            <person name="Swayne D.E."/>
        </authorList>
    </citation>
    <scope>NUCLEOTIDE SEQUENCE [LARGE SCALE GENOMIC DNA]</scope>
    <source>
        <strain evidence="2 3">CGMCC 1.12644</strain>
    </source>
</reference>
<keyword evidence="3" id="KW-1185">Reference proteome</keyword>
<dbReference type="InterPro" id="IPR029058">
    <property type="entry name" value="AB_hydrolase_fold"/>
</dbReference>
<evidence type="ECO:0000313" key="2">
    <source>
        <dbReference type="EMBL" id="SMD07907.1"/>
    </source>
</evidence>
<dbReference type="SUPFAM" id="SSF53474">
    <property type="entry name" value="alpha/beta-Hydrolases"/>
    <property type="match status" value="1"/>
</dbReference>
<dbReference type="PRINTS" id="PR00111">
    <property type="entry name" value="ABHYDROLASE"/>
</dbReference>
<dbReference type="AlphaFoldDB" id="A0A1W2EE39"/>
<gene>
    <name evidence="2" type="ORF">SAMN06295998_1277</name>
</gene>
<dbReference type="Gene3D" id="3.40.50.1820">
    <property type="entry name" value="alpha/beta hydrolase"/>
    <property type="match status" value="1"/>
</dbReference>
<name>A0A1W2EE39_9RHOB</name>
<dbReference type="InterPro" id="IPR000073">
    <property type="entry name" value="AB_hydrolase_1"/>
</dbReference>
<dbReference type="STRING" id="1387277.SAMN06295998_1277"/>
<dbReference type="PROSITE" id="PS00560">
    <property type="entry name" value="CARBOXYPEPT_SER_HIS"/>
    <property type="match status" value="1"/>
</dbReference>
<sequence length="256" mass="27905">MKPDLPLIAIGGTLCDARIWSPVLEDRATIAIVAGKTVDGHMSGSGDMSAYVADLLQQLPPRFLLVGFSLGGLVALEMIAQAPDRIAGLALICAGFGAETEKGVIARRNDEMRAETAGIALHAEQDVWPRFCAKNVTQKTDYTEMAQAVGLDLYRRQNDLAISRKDSVDRLSRIDVPVLLVTGAEDRLCPPDRHEIAQQKIADVSVVVIEDAGHMIPFDKPGELSRHIYEWVTKIEDVTAPRVKNVKHSITAQTTT</sequence>
<dbReference type="EMBL" id="FWYD01000027">
    <property type="protein sequence ID" value="SMD07907.1"/>
    <property type="molecule type" value="Genomic_DNA"/>
</dbReference>
<dbReference type="InterPro" id="IPR050266">
    <property type="entry name" value="AB_hydrolase_sf"/>
</dbReference>
<accession>A0A1W2EE39</accession>